<dbReference type="AlphaFoldDB" id="A0A382NBJ8"/>
<evidence type="ECO:0008006" key="2">
    <source>
        <dbReference type="Google" id="ProtNLM"/>
    </source>
</evidence>
<accession>A0A382NBJ8</accession>
<sequence>KTVYGAVLGILMLDTRFPRIHGDIGNAGTWPFPVIYKIVEGATSDRVVRKGASGLRDNFTRAAKETVAMGAEGIGTTCGFLSLFQDDIAQAAGVPVASSSLMQVPWVQSTLPPHQRVGVITISKESITPAHLKAVGVPLDTPIVGTEEGKTFTTTVLDDGEYMDFELARDDLVAAGQRLVTEYPNIGAVVLECTNMGPFTRDIQLNLGLPVFDVVSYLTWFQAGLQPRRYQP</sequence>
<protein>
    <recommendedName>
        <fullName evidence="2">Aspartate/glutamate racemase family protein</fullName>
    </recommendedName>
</protein>
<dbReference type="NCBIfam" id="NF005679">
    <property type="entry name" value="PRK07475.1"/>
    <property type="match status" value="1"/>
</dbReference>
<reference evidence="1" key="1">
    <citation type="submission" date="2018-05" db="EMBL/GenBank/DDBJ databases">
        <authorList>
            <person name="Lanie J.A."/>
            <person name="Ng W.-L."/>
            <person name="Kazmierczak K.M."/>
            <person name="Andrzejewski T.M."/>
            <person name="Davidsen T.M."/>
            <person name="Wayne K.J."/>
            <person name="Tettelin H."/>
            <person name="Glass J.I."/>
            <person name="Rusch D."/>
            <person name="Podicherti R."/>
            <person name="Tsui H.-C.T."/>
            <person name="Winkler M.E."/>
        </authorList>
    </citation>
    <scope>NUCLEOTIDE SEQUENCE</scope>
</reference>
<gene>
    <name evidence="1" type="ORF">METZ01_LOCUS311438</name>
</gene>
<proteinExistence type="predicted"/>
<name>A0A382NBJ8_9ZZZZ</name>
<feature type="non-terminal residue" evidence="1">
    <location>
        <position position="1"/>
    </location>
</feature>
<evidence type="ECO:0000313" key="1">
    <source>
        <dbReference type="EMBL" id="SVC58584.1"/>
    </source>
</evidence>
<dbReference type="EMBL" id="UINC01099365">
    <property type="protein sequence ID" value="SVC58584.1"/>
    <property type="molecule type" value="Genomic_DNA"/>
</dbReference>
<organism evidence="1">
    <name type="scientific">marine metagenome</name>
    <dbReference type="NCBI Taxonomy" id="408172"/>
    <lineage>
        <taxon>unclassified sequences</taxon>
        <taxon>metagenomes</taxon>
        <taxon>ecological metagenomes</taxon>
    </lineage>
</organism>